<evidence type="ECO:0000313" key="3">
    <source>
        <dbReference type="Proteomes" id="UP000176409"/>
    </source>
</evidence>
<organism evidence="2 3">
    <name type="scientific">Candidatus Gottesmanbacteria bacterium RIFCSPLOWO2_01_FULL_49_10</name>
    <dbReference type="NCBI Taxonomy" id="1798396"/>
    <lineage>
        <taxon>Bacteria</taxon>
        <taxon>Candidatus Gottesmaniibacteriota</taxon>
    </lineage>
</organism>
<accession>A0A1F6AZ05</accession>
<evidence type="ECO:0000256" key="1">
    <source>
        <dbReference type="SAM" id="MobiDB-lite"/>
    </source>
</evidence>
<protein>
    <submittedName>
        <fullName evidence="2">Uncharacterized protein</fullName>
    </submittedName>
</protein>
<gene>
    <name evidence="2" type="ORF">A2973_00250</name>
</gene>
<dbReference type="EMBL" id="MFJZ01000033">
    <property type="protein sequence ID" value="OGG29911.1"/>
    <property type="molecule type" value="Genomic_DNA"/>
</dbReference>
<dbReference type="STRING" id="1798396.A2973_00250"/>
<dbReference type="AlphaFoldDB" id="A0A1F6AZ05"/>
<sequence>MNSNPNAVSELNPGEAALVNYSEYKKKHPSPPDGREKTSSADGARVLILPPSGVALVDYSQYDLFCLEPPDLNKTGKEARGEAELATTDPLFEKKES</sequence>
<feature type="region of interest" description="Disordered" evidence="1">
    <location>
        <begin position="1"/>
        <end position="44"/>
    </location>
</feature>
<name>A0A1F6AZ05_9BACT</name>
<proteinExistence type="predicted"/>
<feature type="region of interest" description="Disordered" evidence="1">
    <location>
        <begin position="71"/>
        <end position="97"/>
    </location>
</feature>
<comment type="caution">
    <text evidence="2">The sequence shown here is derived from an EMBL/GenBank/DDBJ whole genome shotgun (WGS) entry which is preliminary data.</text>
</comment>
<reference evidence="2 3" key="1">
    <citation type="journal article" date="2016" name="Nat. Commun.">
        <title>Thousands of microbial genomes shed light on interconnected biogeochemical processes in an aquifer system.</title>
        <authorList>
            <person name="Anantharaman K."/>
            <person name="Brown C.T."/>
            <person name="Hug L.A."/>
            <person name="Sharon I."/>
            <person name="Castelle C.J."/>
            <person name="Probst A.J."/>
            <person name="Thomas B.C."/>
            <person name="Singh A."/>
            <person name="Wilkins M.J."/>
            <person name="Karaoz U."/>
            <person name="Brodie E.L."/>
            <person name="Williams K.H."/>
            <person name="Hubbard S.S."/>
            <person name="Banfield J.F."/>
        </authorList>
    </citation>
    <scope>NUCLEOTIDE SEQUENCE [LARGE SCALE GENOMIC DNA]</scope>
</reference>
<dbReference type="Proteomes" id="UP000176409">
    <property type="component" value="Unassembled WGS sequence"/>
</dbReference>
<feature type="compositionally biased region" description="Basic and acidic residues" evidence="1">
    <location>
        <begin position="74"/>
        <end position="83"/>
    </location>
</feature>
<evidence type="ECO:0000313" key="2">
    <source>
        <dbReference type="EMBL" id="OGG29911.1"/>
    </source>
</evidence>